<dbReference type="AlphaFoldDB" id="A0A9Q1L8A9"/>
<organism evidence="1 2">
    <name type="scientific">Anisodus acutangulus</name>
    <dbReference type="NCBI Taxonomy" id="402998"/>
    <lineage>
        <taxon>Eukaryota</taxon>
        <taxon>Viridiplantae</taxon>
        <taxon>Streptophyta</taxon>
        <taxon>Embryophyta</taxon>
        <taxon>Tracheophyta</taxon>
        <taxon>Spermatophyta</taxon>
        <taxon>Magnoliopsida</taxon>
        <taxon>eudicotyledons</taxon>
        <taxon>Gunneridae</taxon>
        <taxon>Pentapetalae</taxon>
        <taxon>asterids</taxon>
        <taxon>lamiids</taxon>
        <taxon>Solanales</taxon>
        <taxon>Solanaceae</taxon>
        <taxon>Solanoideae</taxon>
        <taxon>Hyoscyameae</taxon>
        <taxon>Anisodus</taxon>
    </lineage>
</organism>
<dbReference type="EMBL" id="JAJAGQ010000022">
    <property type="protein sequence ID" value="KAJ8530180.1"/>
    <property type="molecule type" value="Genomic_DNA"/>
</dbReference>
<keyword evidence="2" id="KW-1185">Reference proteome</keyword>
<proteinExistence type="predicted"/>
<gene>
    <name evidence="1" type="ORF">K7X08_037015</name>
</gene>
<accession>A0A9Q1L8A9</accession>
<sequence length="129" mass="14784">MIPERWPSCPHDKIFRNTIQARKPHPLYCVRYCINDMGAENVKNETTPSPVTPNPAVTSCRKKKSEQESFLEDIKDHMDEFIHASMDEHKSCFKKTISKMFGMSKVVSERNAEAKEVESSLPLQTTLAK</sequence>
<protein>
    <submittedName>
        <fullName evidence="1">Uncharacterized protein</fullName>
    </submittedName>
</protein>
<comment type="caution">
    <text evidence="1">The sequence shown here is derived from an EMBL/GenBank/DDBJ whole genome shotgun (WGS) entry which is preliminary data.</text>
</comment>
<evidence type="ECO:0000313" key="1">
    <source>
        <dbReference type="EMBL" id="KAJ8530180.1"/>
    </source>
</evidence>
<dbReference type="PANTHER" id="PTHR33622:SF21">
    <property type="match status" value="1"/>
</dbReference>
<dbReference type="OrthoDB" id="1923810at2759"/>
<evidence type="ECO:0000313" key="2">
    <source>
        <dbReference type="Proteomes" id="UP001152561"/>
    </source>
</evidence>
<reference evidence="2" key="1">
    <citation type="journal article" date="2023" name="Proc. Natl. Acad. Sci. U.S.A.">
        <title>Genomic and structural basis for evolution of tropane alkaloid biosynthesis.</title>
        <authorList>
            <person name="Wanga Y.-J."/>
            <person name="Taina T."/>
            <person name="Yua J.-Y."/>
            <person name="Lia J."/>
            <person name="Xua B."/>
            <person name="Chenc J."/>
            <person name="D'Auriad J.C."/>
            <person name="Huanga J.-P."/>
            <person name="Huanga S.-X."/>
        </authorList>
    </citation>
    <scope>NUCLEOTIDE SEQUENCE [LARGE SCALE GENOMIC DNA]</scope>
    <source>
        <strain evidence="2">cv. KIB-2019</strain>
    </source>
</reference>
<dbReference type="Proteomes" id="UP001152561">
    <property type="component" value="Unassembled WGS sequence"/>
</dbReference>
<dbReference type="PANTHER" id="PTHR33622">
    <property type="entry name" value="OS03G0724500 PROTEIN"/>
    <property type="match status" value="1"/>
</dbReference>
<name>A0A9Q1L8A9_9SOLA</name>